<reference evidence="2" key="1">
    <citation type="journal article" date="2022" name="Mol. Ecol. Resour.">
        <title>The genomes of chicory, endive, great burdock and yacon provide insights into Asteraceae palaeo-polyploidization history and plant inulin production.</title>
        <authorList>
            <person name="Fan W."/>
            <person name="Wang S."/>
            <person name="Wang H."/>
            <person name="Wang A."/>
            <person name="Jiang F."/>
            <person name="Liu H."/>
            <person name="Zhao H."/>
            <person name="Xu D."/>
            <person name="Zhang Y."/>
        </authorList>
    </citation>
    <scope>NUCLEOTIDE SEQUENCE [LARGE SCALE GENOMIC DNA]</scope>
    <source>
        <strain evidence="2">cv. Niubang</strain>
    </source>
</reference>
<dbReference type="EMBL" id="CM042062">
    <property type="protein sequence ID" value="KAI3669395.1"/>
    <property type="molecule type" value="Genomic_DNA"/>
</dbReference>
<protein>
    <submittedName>
        <fullName evidence="1">Uncharacterized protein</fullName>
    </submittedName>
</protein>
<dbReference type="Proteomes" id="UP001055879">
    <property type="component" value="Linkage Group LG16"/>
</dbReference>
<reference evidence="1 2" key="2">
    <citation type="journal article" date="2022" name="Mol. Ecol. Resour.">
        <title>The genomes of chicory, endive, great burdock and yacon provide insights into Asteraceae paleo-polyploidization history and plant inulin production.</title>
        <authorList>
            <person name="Fan W."/>
            <person name="Wang S."/>
            <person name="Wang H."/>
            <person name="Wang A."/>
            <person name="Jiang F."/>
            <person name="Liu H."/>
            <person name="Zhao H."/>
            <person name="Xu D."/>
            <person name="Zhang Y."/>
        </authorList>
    </citation>
    <scope>NUCLEOTIDE SEQUENCE [LARGE SCALE GENOMIC DNA]</scope>
    <source>
        <strain evidence="2">cv. Niubang</strain>
    </source>
</reference>
<comment type="caution">
    <text evidence="1">The sequence shown here is derived from an EMBL/GenBank/DDBJ whole genome shotgun (WGS) entry which is preliminary data.</text>
</comment>
<evidence type="ECO:0000313" key="1">
    <source>
        <dbReference type="EMBL" id="KAI3669395.1"/>
    </source>
</evidence>
<organism evidence="1 2">
    <name type="scientific">Arctium lappa</name>
    <name type="common">Greater burdock</name>
    <name type="synonym">Lappa major</name>
    <dbReference type="NCBI Taxonomy" id="4217"/>
    <lineage>
        <taxon>Eukaryota</taxon>
        <taxon>Viridiplantae</taxon>
        <taxon>Streptophyta</taxon>
        <taxon>Embryophyta</taxon>
        <taxon>Tracheophyta</taxon>
        <taxon>Spermatophyta</taxon>
        <taxon>Magnoliopsida</taxon>
        <taxon>eudicotyledons</taxon>
        <taxon>Gunneridae</taxon>
        <taxon>Pentapetalae</taxon>
        <taxon>asterids</taxon>
        <taxon>campanulids</taxon>
        <taxon>Asterales</taxon>
        <taxon>Asteraceae</taxon>
        <taxon>Carduoideae</taxon>
        <taxon>Cardueae</taxon>
        <taxon>Arctiinae</taxon>
        <taxon>Arctium</taxon>
    </lineage>
</organism>
<proteinExistence type="predicted"/>
<evidence type="ECO:0000313" key="2">
    <source>
        <dbReference type="Proteomes" id="UP001055879"/>
    </source>
</evidence>
<sequence length="119" mass="13440">MAITPPPPRRLLLLRTLLLPHPAAATLTVLLHRLLHKPFDLYYLDLSPLTVSAQSPIPEKQFPEHKLSSTPLLMNGVKGRSTMPISSHMGIKVGKLEFIQKKIMIQKEEGFWILEVKLS</sequence>
<accession>A0ACB8XNK8</accession>
<keyword evidence="2" id="KW-1185">Reference proteome</keyword>
<name>A0ACB8XNK8_ARCLA</name>
<gene>
    <name evidence="1" type="ORF">L6452_40630</name>
</gene>